<sequence length="539" mass="59489">MSIQSSLKISDKTALILPDDDLCVSYEHLNGLVHHLHSLFTNSVSPLYNKGSNSQLKVAICLPNGLDFVVSFLAITTTGNVAAPFDPHSAQAELTAYFSDLEIDAVIVPRYAHLDRNSSPVSAARNINECLVVEVWYDLARQLLQFEIFDPHSLKSIYNSVIDKPALLPPNFKGSMIGTASKDKLALVLFTSGTTGKAKSVPLTQSNLTSSMMNIIESYRLRSRDRNYVIMPLYHIHGLQILMSTLASEGTAIIPDRFHASKFYPHFTKWKFNWYSAVPTIHYILLRGPIPEEIKGKLRFIRSSSSSLSLSIFEQLESKFGCPVVEAYGMTEASHQVTSNNLPFHGKIRRQAGTVGIPQGSVKLLIINDANQTLGQYQTGQVAISGPNVTAGYLNDESANKNSYFNHDGRTYFKTGDLGMLDDNGRLCLKGRLKEVINKGGEKISPLDIETALSNHECVEESVAYAVPDEKYGQTINCAVVLKEGASASANELISWLNDKISAFKIPQKLFLVKQLPKTTTGKIQRNKMAEIFGAKIKV</sequence>
<organism evidence="5 6">
    <name type="scientific">Ogataea philodendri</name>
    <dbReference type="NCBI Taxonomy" id="1378263"/>
    <lineage>
        <taxon>Eukaryota</taxon>
        <taxon>Fungi</taxon>
        <taxon>Dikarya</taxon>
        <taxon>Ascomycota</taxon>
        <taxon>Saccharomycotina</taxon>
        <taxon>Pichiomycetes</taxon>
        <taxon>Pichiales</taxon>
        <taxon>Pichiaceae</taxon>
        <taxon>Ogataea</taxon>
    </lineage>
</organism>
<dbReference type="InterPro" id="IPR000873">
    <property type="entry name" value="AMP-dep_synth/lig_dom"/>
</dbReference>
<evidence type="ECO:0000256" key="1">
    <source>
        <dbReference type="ARBA" id="ARBA00006432"/>
    </source>
</evidence>
<dbReference type="GO" id="GO:0006631">
    <property type="term" value="P:fatty acid metabolic process"/>
    <property type="evidence" value="ECO:0007669"/>
    <property type="project" value="TreeGrafter"/>
</dbReference>
<evidence type="ECO:0000259" key="4">
    <source>
        <dbReference type="Pfam" id="PF13193"/>
    </source>
</evidence>
<keyword evidence="6" id="KW-1185">Reference proteome</keyword>
<dbReference type="InterPro" id="IPR045851">
    <property type="entry name" value="AMP-bd_C_sf"/>
</dbReference>
<evidence type="ECO:0000259" key="3">
    <source>
        <dbReference type="Pfam" id="PF00501"/>
    </source>
</evidence>
<dbReference type="OrthoDB" id="3633556at2759"/>
<name>A0A9P8T872_9ASCO</name>
<evidence type="ECO:0000313" key="6">
    <source>
        <dbReference type="Proteomes" id="UP000769157"/>
    </source>
</evidence>
<reference evidence="5" key="2">
    <citation type="submission" date="2021-01" db="EMBL/GenBank/DDBJ databases">
        <authorList>
            <person name="Schikora-Tamarit M.A."/>
        </authorList>
    </citation>
    <scope>NUCLEOTIDE SEQUENCE</scope>
    <source>
        <strain evidence="5">CBS6075</strain>
    </source>
</reference>
<comment type="similarity">
    <text evidence="1">Belongs to the ATP-dependent AMP-binding enzyme family.</text>
</comment>
<dbReference type="RefSeq" id="XP_046063314.1">
    <property type="nucleotide sequence ID" value="XM_046203548.1"/>
</dbReference>
<dbReference type="PANTHER" id="PTHR43201">
    <property type="entry name" value="ACYL-COA SYNTHETASE"/>
    <property type="match status" value="1"/>
</dbReference>
<dbReference type="InterPro" id="IPR042099">
    <property type="entry name" value="ANL_N_sf"/>
</dbReference>
<dbReference type="Pfam" id="PF13193">
    <property type="entry name" value="AMP-binding_C"/>
    <property type="match status" value="1"/>
</dbReference>
<dbReference type="GO" id="GO:0031956">
    <property type="term" value="F:medium-chain fatty acid-CoA ligase activity"/>
    <property type="evidence" value="ECO:0007669"/>
    <property type="project" value="TreeGrafter"/>
</dbReference>
<dbReference type="Pfam" id="PF00501">
    <property type="entry name" value="AMP-binding"/>
    <property type="match status" value="1"/>
</dbReference>
<dbReference type="GeneID" id="70234622"/>
<feature type="domain" description="AMP-binding enzyme C-terminal" evidence="4">
    <location>
        <begin position="449"/>
        <end position="523"/>
    </location>
</feature>
<dbReference type="AlphaFoldDB" id="A0A9P8T872"/>
<gene>
    <name evidence="5" type="ORF">OGAPHI_002655</name>
</gene>
<dbReference type="SUPFAM" id="SSF56801">
    <property type="entry name" value="Acetyl-CoA synthetase-like"/>
    <property type="match status" value="1"/>
</dbReference>
<dbReference type="EMBL" id="JAEUBE010000158">
    <property type="protein sequence ID" value="KAH3668900.1"/>
    <property type="molecule type" value="Genomic_DNA"/>
</dbReference>
<proteinExistence type="inferred from homology"/>
<dbReference type="InterPro" id="IPR025110">
    <property type="entry name" value="AMP-bd_C"/>
</dbReference>
<evidence type="ECO:0000256" key="2">
    <source>
        <dbReference type="ARBA" id="ARBA00022598"/>
    </source>
</evidence>
<protein>
    <recommendedName>
        <fullName evidence="7">Peroxisomal-coenzyme A synthetase</fullName>
    </recommendedName>
</protein>
<evidence type="ECO:0008006" key="7">
    <source>
        <dbReference type="Google" id="ProtNLM"/>
    </source>
</evidence>
<dbReference type="Proteomes" id="UP000769157">
    <property type="component" value="Unassembled WGS sequence"/>
</dbReference>
<comment type="caution">
    <text evidence="5">The sequence shown here is derived from an EMBL/GenBank/DDBJ whole genome shotgun (WGS) entry which is preliminary data.</text>
</comment>
<evidence type="ECO:0000313" key="5">
    <source>
        <dbReference type="EMBL" id="KAH3668900.1"/>
    </source>
</evidence>
<dbReference type="Gene3D" id="3.30.300.30">
    <property type="match status" value="1"/>
</dbReference>
<dbReference type="Gene3D" id="3.40.50.12780">
    <property type="entry name" value="N-terminal domain of ligase-like"/>
    <property type="match status" value="1"/>
</dbReference>
<dbReference type="PANTHER" id="PTHR43201:SF5">
    <property type="entry name" value="MEDIUM-CHAIN ACYL-COA LIGASE ACSF2, MITOCHONDRIAL"/>
    <property type="match status" value="1"/>
</dbReference>
<dbReference type="PROSITE" id="PS00455">
    <property type="entry name" value="AMP_BINDING"/>
    <property type="match status" value="1"/>
</dbReference>
<reference evidence="5" key="1">
    <citation type="journal article" date="2021" name="Open Biol.">
        <title>Shared evolutionary footprints suggest mitochondrial oxidative damage underlies multiple complex I losses in fungi.</title>
        <authorList>
            <person name="Schikora-Tamarit M.A."/>
            <person name="Marcet-Houben M."/>
            <person name="Nosek J."/>
            <person name="Gabaldon T."/>
        </authorList>
    </citation>
    <scope>NUCLEOTIDE SEQUENCE</scope>
    <source>
        <strain evidence="5">CBS6075</strain>
    </source>
</reference>
<keyword evidence="2" id="KW-0436">Ligase</keyword>
<feature type="domain" description="AMP-dependent synthetase/ligase" evidence="3">
    <location>
        <begin position="47"/>
        <end position="394"/>
    </location>
</feature>
<dbReference type="InterPro" id="IPR020845">
    <property type="entry name" value="AMP-binding_CS"/>
</dbReference>
<accession>A0A9P8T872</accession>